<keyword evidence="1" id="KW-1133">Transmembrane helix</keyword>
<gene>
    <name evidence="2" type="primary">S22A4</name>
</gene>
<evidence type="ECO:0000256" key="1">
    <source>
        <dbReference type="SAM" id="Phobius"/>
    </source>
</evidence>
<accession>C1BK57</accession>
<evidence type="ECO:0000313" key="2">
    <source>
        <dbReference type="EMBL" id="ACO09410.1"/>
    </source>
</evidence>
<organism evidence="2">
    <name type="scientific">Osmerus mordax</name>
    <name type="common">Rainbow smelt</name>
    <name type="synonym">Atherina mordax</name>
    <dbReference type="NCBI Taxonomy" id="8014"/>
    <lineage>
        <taxon>Eukaryota</taxon>
        <taxon>Metazoa</taxon>
        <taxon>Chordata</taxon>
        <taxon>Craniata</taxon>
        <taxon>Vertebrata</taxon>
        <taxon>Euteleostomi</taxon>
        <taxon>Actinopterygii</taxon>
        <taxon>Neopterygii</taxon>
        <taxon>Teleostei</taxon>
        <taxon>Stomiati</taxon>
        <taxon>Osmeriformes</taxon>
        <taxon>Osmeridae</taxon>
        <taxon>Osmerus</taxon>
    </lineage>
</organism>
<keyword evidence="1" id="KW-0812">Transmembrane</keyword>
<dbReference type="EMBL" id="BT074986">
    <property type="protein sequence ID" value="ACO09410.1"/>
    <property type="molecule type" value="mRNA"/>
</dbReference>
<protein>
    <submittedName>
        <fullName evidence="2">Organic cation/carnitine transporter 1</fullName>
    </submittedName>
</protein>
<feature type="transmembrane region" description="Helical" evidence="1">
    <location>
        <begin position="21"/>
        <end position="41"/>
    </location>
</feature>
<reference evidence="2" key="1">
    <citation type="submission" date="2009-03" db="EMBL/GenBank/DDBJ databases">
        <title>Osmerus mordax full-length cDNAs.</title>
        <authorList>
            <person name="von Schalburg K."/>
            <person name="Leong J."/>
            <person name="Cooper G."/>
            <person name="Davidson W.S."/>
            <person name="Koop B.F."/>
        </authorList>
    </citation>
    <scope>NUCLEOTIDE SEQUENCE</scope>
    <source>
        <tissue evidence="2">Brain</tissue>
    </source>
</reference>
<proteinExistence type="evidence at transcript level"/>
<name>C1BK57_OSMMO</name>
<keyword evidence="1" id="KW-0472">Membrane</keyword>
<dbReference type="AlphaFoldDB" id="C1BK57"/>
<sequence>MRDYDGIISFLGTWGPFQRTVFLALAIIILPNGFVGIYIVFVGDTPPHECYIPEESNISEVWRNVTIPLVTVDGVTKQSSCSRLNLNIVRNYSSQNILPDVHINLSNIPLESCLDGWKYSREIYLSTIVTEWDLVCENELW</sequence>